<reference evidence="5" key="1">
    <citation type="submission" date="2013-12" db="EMBL/GenBank/DDBJ databases">
        <authorList>
            <person name="Aslett M."/>
        </authorList>
    </citation>
    <scope>NUCLEOTIDE SEQUENCE [LARGE SCALE GENOMIC DNA]</scope>
    <source>
        <strain evidence="5">Lindley</strain>
    </source>
</reference>
<evidence type="ECO:0000259" key="4">
    <source>
        <dbReference type="PROSITE" id="PS51670"/>
    </source>
</evidence>
<dbReference type="SMART" id="SM00254">
    <property type="entry name" value="ShKT"/>
    <property type="match status" value="2"/>
</dbReference>
<feature type="signal peptide" evidence="3">
    <location>
        <begin position="1"/>
        <end position="18"/>
    </location>
</feature>
<evidence type="ECO:0000313" key="5">
    <source>
        <dbReference type="Proteomes" id="UP000050741"/>
    </source>
</evidence>
<dbReference type="Proteomes" id="UP000050741">
    <property type="component" value="Unassembled WGS sequence"/>
</dbReference>
<feature type="domain" description="ShKT" evidence="4">
    <location>
        <begin position="434"/>
        <end position="469"/>
    </location>
</feature>
<dbReference type="PROSITE" id="PS51670">
    <property type="entry name" value="SHKT"/>
    <property type="match status" value="2"/>
</dbReference>
<feature type="compositionally biased region" description="Basic and acidic residues" evidence="2">
    <location>
        <begin position="378"/>
        <end position="390"/>
    </location>
</feature>
<feature type="domain" description="ShKT" evidence="4">
    <location>
        <begin position="490"/>
        <end position="525"/>
    </location>
</feature>
<evidence type="ECO:0000256" key="3">
    <source>
        <dbReference type="SAM" id="SignalP"/>
    </source>
</evidence>
<dbReference type="PANTHER" id="PTHR21724:SF109">
    <property type="entry name" value="SHKT DOMAIN-CONTAINING PROTEIN"/>
    <property type="match status" value="1"/>
</dbReference>
<dbReference type="PANTHER" id="PTHR21724">
    <property type="entry name" value="SHKT DOMAIN-CONTAINING PROTEIN"/>
    <property type="match status" value="1"/>
</dbReference>
<evidence type="ECO:0000256" key="1">
    <source>
        <dbReference type="PROSITE-ProRule" id="PRU01005"/>
    </source>
</evidence>
<dbReference type="InterPro" id="IPR003582">
    <property type="entry name" value="ShKT_dom"/>
</dbReference>
<feature type="compositionally biased region" description="Basic residues" evidence="2">
    <location>
        <begin position="354"/>
        <end position="377"/>
    </location>
</feature>
<feature type="compositionally biased region" description="Acidic residues" evidence="2">
    <location>
        <begin position="334"/>
        <end position="350"/>
    </location>
</feature>
<name>A0A183C9H2_GLOPA</name>
<feature type="region of interest" description="Disordered" evidence="2">
    <location>
        <begin position="58"/>
        <end position="140"/>
    </location>
</feature>
<comment type="caution">
    <text evidence="1">Lacks conserved residue(s) required for the propagation of feature annotation.</text>
</comment>
<feature type="compositionally biased region" description="Low complexity" evidence="2">
    <location>
        <begin position="62"/>
        <end position="137"/>
    </location>
</feature>
<proteinExistence type="predicted"/>
<dbReference type="AlphaFoldDB" id="A0A183C9H2"/>
<organism evidence="5 6">
    <name type="scientific">Globodera pallida</name>
    <name type="common">Potato cyst nematode worm</name>
    <name type="synonym">Heterodera pallida</name>
    <dbReference type="NCBI Taxonomy" id="36090"/>
    <lineage>
        <taxon>Eukaryota</taxon>
        <taxon>Metazoa</taxon>
        <taxon>Ecdysozoa</taxon>
        <taxon>Nematoda</taxon>
        <taxon>Chromadorea</taxon>
        <taxon>Rhabditida</taxon>
        <taxon>Tylenchina</taxon>
        <taxon>Tylenchomorpha</taxon>
        <taxon>Tylenchoidea</taxon>
        <taxon>Heteroderidae</taxon>
        <taxon>Heteroderinae</taxon>
        <taxon>Globodera</taxon>
    </lineage>
</organism>
<reference evidence="5" key="2">
    <citation type="submission" date="2014-05" db="EMBL/GenBank/DDBJ databases">
        <title>The genome and life-stage specific transcriptomes of Globodera pallida elucidate key aspects of plant parasitism by a cyst nematode.</title>
        <authorList>
            <person name="Cotton J.A."/>
            <person name="Lilley C.J."/>
            <person name="Jones L.M."/>
            <person name="Kikuchi T."/>
            <person name="Reid A.J."/>
            <person name="Thorpe P."/>
            <person name="Tsai I.J."/>
            <person name="Beasley H."/>
            <person name="Blok V."/>
            <person name="Cock P.J.A."/>
            <person name="Van den Akker S.E."/>
            <person name="Holroyd N."/>
            <person name="Hunt M."/>
            <person name="Mantelin S."/>
            <person name="Naghra H."/>
            <person name="Pain A."/>
            <person name="Palomares-Rius J.E."/>
            <person name="Zarowiecki M."/>
            <person name="Berriman M."/>
            <person name="Jones J.T."/>
            <person name="Urwin P.E."/>
        </authorList>
    </citation>
    <scope>NUCLEOTIDE SEQUENCE [LARGE SCALE GENOMIC DNA]</scope>
    <source>
        <strain evidence="5">Lindley</strain>
    </source>
</reference>
<keyword evidence="5" id="KW-1185">Reference proteome</keyword>
<feature type="region of interest" description="Disordered" evidence="2">
    <location>
        <begin position="187"/>
        <end position="434"/>
    </location>
</feature>
<dbReference type="Gene3D" id="1.10.10.1940">
    <property type="match status" value="1"/>
</dbReference>
<evidence type="ECO:0000313" key="6">
    <source>
        <dbReference type="WBParaSite" id="GPLIN_000952000"/>
    </source>
</evidence>
<feature type="compositionally biased region" description="Basic and acidic residues" evidence="2">
    <location>
        <begin position="254"/>
        <end position="275"/>
    </location>
</feature>
<feature type="compositionally biased region" description="Basic and acidic residues" evidence="2">
    <location>
        <begin position="322"/>
        <end position="333"/>
    </location>
</feature>
<sequence>MPSSLFFVLIAFVGLLQLQRHGRHFVQGNALLARIGSTAIKNAPKMINALTGLPIGGGNKNGGAQQQQQQQPQGMGMGGMQQPQGMGMGGMQQPQGMGMGGMQQPQGMGMGGMQQPQGMGMGGMQQPQGMDGMQQPQSQYGGGVASGLKNMANSAMNAFGGSGGANGQQPQGEGLWKNVANTAMNMAGLRGQGNGQSNGNEHAGGGGGRGGGQWKPNTKTMLKQKPATIMTTNSMKKREEMEEEEAVAGQEEIGEQKEATITAEKGRKGEEEPIMRTKMIIMKEEEEEEEERPSNGRRKSGTHRQKSRRNNQKSGRKKTDQKRKEEDIYKDDEQQQDEGDWDDEDYAEDDGRERRKTKPTRSKKKTKTTSTKTHHKKTSTEQHKKTSTEQHKKKPKSSRSTEQTADTEPARTSARRTTAKRRKTKQDAEGDEDCFDVDPQDCKQKQFLCGDHDYEHKMHVNCPVTCKTCNVGDRRPTYTERFDDHGGGPCEDQAPADCTKNANWCNVASYSDFMAQHCPVTCGQCLFCVIAITVRPTNAMGIYYFVTAFLLLVSAKGLNGYTFNCLDGCECDTDDEAIHCHNRPDRLRVQLPPIRLRGFTVLALTRNNIEVLPSEEVLLEKLPDLKAVDVEGNDNFDCSTLDHYSKLAVMSDCGKSAAELEADRTKLPSDTQPTEVLGIDLMYLNRFHQKDCDLKCVADKRSRELREYVKHLWEMVKQKISRLAKKHGLDKVVDDVGSFFNDVGERISNIKLKK</sequence>
<keyword evidence="3" id="KW-0732">Signal</keyword>
<feature type="chain" id="PRO_5008147261" evidence="3">
    <location>
        <begin position="19"/>
        <end position="754"/>
    </location>
</feature>
<dbReference type="Pfam" id="PF01549">
    <property type="entry name" value="ShK"/>
    <property type="match status" value="2"/>
</dbReference>
<evidence type="ECO:0000256" key="2">
    <source>
        <dbReference type="SAM" id="MobiDB-lite"/>
    </source>
</evidence>
<feature type="compositionally biased region" description="Basic residues" evidence="2">
    <location>
        <begin position="295"/>
        <end position="321"/>
    </location>
</feature>
<accession>A0A183C9H2</accession>
<feature type="compositionally biased region" description="Gly residues" evidence="2">
    <location>
        <begin position="190"/>
        <end position="213"/>
    </location>
</feature>
<protein>
    <submittedName>
        <fullName evidence="6">ShKT domain-containing protein</fullName>
    </submittedName>
</protein>
<dbReference type="WBParaSite" id="GPLIN_000952000">
    <property type="protein sequence ID" value="GPLIN_000952000"/>
    <property type="gene ID" value="GPLIN_000952000"/>
</dbReference>
<feature type="compositionally biased region" description="Basic residues" evidence="2">
    <location>
        <begin position="413"/>
        <end position="424"/>
    </location>
</feature>
<reference evidence="6" key="3">
    <citation type="submission" date="2016-06" db="UniProtKB">
        <authorList>
            <consortium name="WormBaseParasite"/>
        </authorList>
    </citation>
    <scope>IDENTIFICATION</scope>
</reference>